<dbReference type="PANTHER" id="PTHR48051:SF39">
    <property type="entry name" value="P53-INDUCED DEATH DOMAIN PROTEIN 1"/>
    <property type="match status" value="1"/>
</dbReference>
<keyword evidence="5" id="KW-0677">Repeat</keyword>
<dbReference type="InterPro" id="IPR036388">
    <property type="entry name" value="WH-like_DNA-bd_sf"/>
</dbReference>
<dbReference type="Proteomes" id="UP001232992">
    <property type="component" value="Unassembled WGS sequence"/>
</dbReference>
<gene>
    <name evidence="13" type="ORF">PMH09_09010</name>
</gene>
<dbReference type="EMBL" id="JAQOSQ010000007">
    <property type="protein sequence ID" value="MDJ1183337.1"/>
    <property type="molecule type" value="Genomic_DNA"/>
</dbReference>
<dbReference type="PANTHER" id="PTHR48051">
    <property type="match status" value="1"/>
</dbReference>
<protein>
    <recommendedName>
        <fullName evidence="1">non-specific serine/threonine protein kinase</fullName>
        <ecNumber evidence="1">2.7.11.1</ecNumber>
    </recommendedName>
</protein>
<keyword evidence="2" id="KW-0723">Serine/threonine-protein kinase</keyword>
<dbReference type="Gene3D" id="1.10.10.10">
    <property type="entry name" value="Winged helix-like DNA-binding domain superfamily/Winged helix DNA-binding domain"/>
    <property type="match status" value="1"/>
</dbReference>
<dbReference type="Pfam" id="PF16095">
    <property type="entry name" value="COR-A"/>
    <property type="match status" value="1"/>
</dbReference>
<sequence length="1112" mass="125421">MAKDAAYYAALEKIEQARESRATKLDLSNMGLTELPDAIGQLVHLQELELEVNQLRSVPEGLGQLVNLQRLNLSGNELRSVPESLGQLVNLEWLHLSSNELRSVPESLGQLVNLQGLYLVSNQLSSVPESLGQLVNLQGLDLGSNQLSSVPESLGQLVNLQGLYLVSNQLSSVPESLGQLVNLQGLDLGSNQLSSVPESLGQLVNLQWLDLGSNQLSSVPESLGQLVNLQWLDLGSNQLSSVPESLGQLVNLQWLDLDRNQLSSVPESLGQLVNLQKLDLDRNQLSSVPESLGQLVNLQRLNLHSNQLSSVPESLGQLVNLQGLYLHDNPLNPELQAAYDQGLDALRAYLRSLAAAKVILNEAKLILVGEGAVGKSCLLGALCGDAWRERDSTHGIEIKSVPVTHPQSDTEITLNSWDFGGQKVYRPTHQLFFTAPAIYLVVWKSRDGIERCRVKEWIKLVKRRATDAKILVVATHGRERQPDINRQEIIDEFGAETICGFLTVDSKPDETTGDCLGIAQLKTAIAQVAATLPEMGREIPASWKRIRDKLMAIEQPYLSSPEVMALCTEEGVEETDAELCLRIYNDLGYLIYHHQDSLLNRMIILKPEWLAKAISFVLDNSTIRENEGWVEFGTLSQLWSHPREGETGYPKELHPTFVRLMEHFDLSYQVSRDLPHNQTTPIHLIGQLVSDIRPQPFPWDAEVPAGEQEQTQLCRICDRNGVSANAEGIFYQLIVRLHKYSLGRHNYRDSIHWQNGLILDDDYNGRALLEHIGNDIRITVRAVYPPRFLSLLTEEVRWLVANFWQGLECHIYIPGIAPCCHHHRVQTGSGWVELAELLEYKRDGRSQIKCDAFRCRSWLEVDALLQSIEVQPLSNDILLREIRELKKEIRQQPKQPDAPISPNDFTNAEKVTLSQLNEQLDRALTTLNDEAKDGPRLFSLKAVDPGFFDRPQWISANFRLTLWCEHSGQPLPILNPDNPALGVYKVNLNRKWFRQMAPYLKFMTGTMGVLLPLLSLGGRFFLDENTYAGIEQEMTFYDTAVQFSIQGTDITPSWENPTTPEYGERRQAQGPMLRQLHKILRETDPSFGGLVRVQNKRGEYFWVHQKFQREYR</sequence>
<dbReference type="Gene3D" id="1.10.10.2200">
    <property type="match status" value="1"/>
</dbReference>
<name>A0ABT7BWY9_9CYAN</name>
<keyword evidence="14" id="KW-1185">Reference proteome</keyword>
<evidence type="ECO:0000313" key="14">
    <source>
        <dbReference type="Proteomes" id="UP001232992"/>
    </source>
</evidence>
<keyword evidence="8" id="KW-0067">ATP-binding</keyword>
<dbReference type="Gene3D" id="3.30.310.200">
    <property type="match status" value="1"/>
</dbReference>
<dbReference type="Gene3D" id="3.80.10.10">
    <property type="entry name" value="Ribonuclease Inhibitor"/>
    <property type="match status" value="2"/>
</dbReference>
<dbReference type="PROSITE" id="PS51450">
    <property type="entry name" value="LRR"/>
    <property type="match status" value="11"/>
</dbReference>
<organism evidence="13 14">
    <name type="scientific">Roseofilum casamattae BLCC-M143</name>
    <dbReference type="NCBI Taxonomy" id="3022442"/>
    <lineage>
        <taxon>Bacteria</taxon>
        <taxon>Bacillati</taxon>
        <taxon>Cyanobacteriota</taxon>
        <taxon>Cyanophyceae</taxon>
        <taxon>Desertifilales</taxon>
        <taxon>Desertifilaceae</taxon>
        <taxon>Roseofilum</taxon>
        <taxon>Roseofilum casamattae</taxon>
    </lineage>
</organism>
<evidence type="ECO:0000259" key="12">
    <source>
        <dbReference type="PROSITE" id="PS51424"/>
    </source>
</evidence>
<dbReference type="SMART" id="SM00365">
    <property type="entry name" value="LRR_SD22"/>
    <property type="match status" value="9"/>
</dbReference>
<dbReference type="SMART" id="SM00369">
    <property type="entry name" value="LRR_TYP"/>
    <property type="match status" value="12"/>
</dbReference>
<dbReference type="SUPFAM" id="SSF52058">
    <property type="entry name" value="L domain-like"/>
    <property type="match status" value="1"/>
</dbReference>
<evidence type="ECO:0000256" key="8">
    <source>
        <dbReference type="ARBA" id="ARBA00022840"/>
    </source>
</evidence>
<dbReference type="Pfam" id="PF23598">
    <property type="entry name" value="LRR_14"/>
    <property type="match status" value="2"/>
</dbReference>
<dbReference type="InterPro" id="IPR032675">
    <property type="entry name" value="LRR_dom_sf"/>
</dbReference>
<evidence type="ECO:0000256" key="2">
    <source>
        <dbReference type="ARBA" id="ARBA00022527"/>
    </source>
</evidence>
<dbReference type="InterPro" id="IPR057263">
    <property type="entry name" value="COR-B"/>
</dbReference>
<evidence type="ECO:0000256" key="11">
    <source>
        <dbReference type="ARBA" id="ARBA00048679"/>
    </source>
</evidence>
<reference evidence="13 14" key="1">
    <citation type="submission" date="2023-01" db="EMBL/GenBank/DDBJ databases">
        <title>Novel diversity within Roseofilum (Cyanobacteria; Desertifilaceae) from marine benthic mats with descriptions of four novel species.</title>
        <authorList>
            <person name="Wang Y."/>
            <person name="Berthold D.E."/>
            <person name="Hu J."/>
            <person name="Lefler F.W."/>
            <person name="Laughinghouse H.D. IV."/>
        </authorList>
    </citation>
    <scope>NUCLEOTIDE SEQUENCE [LARGE SCALE GENOMIC DNA]</scope>
    <source>
        <strain evidence="13 14">BLCC-M143</strain>
    </source>
</reference>
<dbReference type="Pfam" id="PF25497">
    <property type="entry name" value="COR-B"/>
    <property type="match status" value="1"/>
</dbReference>
<dbReference type="SMART" id="SM00364">
    <property type="entry name" value="LRR_BAC"/>
    <property type="match status" value="12"/>
</dbReference>
<evidence type="ECO:0000256" key="4">
    <source>
        <dbReference type="ARBA" id="ARBA00022679"/>
    </source>
</evidence>
<dbReference type="InterPro" id="IPR032171">
    <property type="entry name" value="COR-A"/>
</dbReference>
<dbReference type="RefSeq" id="WP_283757992.1">
    <property type="nucleotide sequence ID" value="NZ_JAQOSQ010000007.1"/>
</dbReference>
<keyword evidence="4" id="KW-0808">Transferase</keyword>
<evidence type="ECO:0000256" key="1">
    <source>
        <dbReference type="ARBA" id="ARBA00012513"/>
    </source>
</evidence>
<dbReference type="InterPro" id="IPR050216">
    <property type="entry name" value="LRR_domain-containing"/>
</dbReference>
<dbReference type="Pfam" id="PF13855">
    <property type="entry name" value="LRR_8"/>
    <property type="match status" value="1"/>
</dbReference>
<dbReference type="EC" id="2.7.11.1" evidence="1"/>
<keyword evidence="7" id="KW-0418">Kinase</keyword>
<evidence type="ECO:0000313" key="13">
    <source>
        <dbReference type="EMBL" id="MDJ1183337.1"/>
    </source>
</evidence>
<comment type="catalytic activity">
    <reaction evidence="11">
        <text>L-seryl-[protein] + ATP = O-phospho-L-seryl-[protein] + ADP + H(+)</text>
        <dbReference type="Rhea" id="RHEA:17989"/>
        <dbReference type="Rhea" id="RHEA-COMP:9863"/>
        <dbReference type="Rhea" id="RHEA-COMP:11604"/>
        <dbReference type="ChEBI" id="CHEBI:15378"/>
        <dbReference type="ChEBI" id="CHEBI:29999"/>
        <dbReference type="ChEBI" id="CHEBI:30616"/>
        <dbReference type="ChEBI" id="CHEBI:83421"/>
        <dbReference type="ChEBI" id="CHEBI:456216"/>
        <dbReference type="EC" id="2.7.11.1"/>
    </reaction>
</comment>
<evidence type="ECO:0000256" key="6">
    <source>
        <dbReference type="ARBA" id="ARBA00022741"/>
    </source>
</evidence>
<keyword evidence="6" id="KW-0547">Nucleotide-binding</keyword>
<evidence type="ECO:0000256" key="3">
    <source>
        <dbReference type="ARBA" id="ARBA00022614"/>
    </source>
</evidence>
<evidence type="ECO:0000256" key="7">
    <source>
        <dbReference type="ARBA" id="ARBA00022777"/>
    </source>
</evidence>
<feature type="domain" description="Roc" evidence="12">
    <location>
        <begin position="356"/>
        <end position="532"/>
    </location>
</feature>
<dbReference type="InterPro" id="IPR027417">
    <property type="entry name" value="P-loop_NTPase"/>
</dbReference>
<accession>A0ABT7BWY9</accession>
<comment type="catalytic activity">
    <reaction evidence="10">
        <text>L-threonyl-[protein] + ATP = O-phospho-L-threonyl-[protein] + ADP + H(+)</text>
        <dbReference type="Rhea" id="RHEA:46608"/>
        <dbReference type="Rhea" id="RHEA-COMP:11060"/>
        <dbReference type="Rhea" id="RHEA-COMP:11605"/>
        <dbReference type="ChEBI" id="CHEBI:15378"/>
        <dbReference type="ChEBI" id="CHEBI:30013"/>
        <dbReference type="ChEBI" id="CHEBI:30616"/>
        <dbReference type="ChEBI" id="CHEBI:61977"/>
        <dbReference type="ChEBI" id="CHEBI:456216"/>
        <dbReference type="EC" id="2.7.11.1"/>
    </reaction>
</comment>
<evidence type="ECO:0000256" key="10">
    <source>
        <dbReference type="ARBA" id="ARBA00047899"/>
    </source>
</evidence>
<keyword evidence="3" id="KW-0433">Leucine-rich repeat</keyword>
<dbReference type="InterPro" id="IPR003591">
    <property type="entry name" value="Leu-rich_rpt_typical-subtyp"/>
</dbReference>
<dbReference type="Pfam" id="PF08477">
    <property type="entry name" value="Roc"/>
    <property type="match status" value="1"/>
</dbReference>
<comment type="caution">
    <text evidence="13">The sequence shown here is derived from an EMBL/GenBank/DDBJ whole genome shotgun (WGS) entry which is preliminary data.</text>
</comment>
<dbReference type="PRINTS" id="PR00449">
    <property type="entry name" value="RASTRNSFRMNG"/>
</dbReference>
<dbReference type="PROSITE" id="PS51424">
    <property type="entry name" value="ROC"/>
    <property type="match status" value="1"/>
</dbReference>
<dbReference type="Gene3D" id="3.40.50.300">
    <property type="entry name" value="P-loop containing nucleotide triphosphate hydrolases"/>
    <property type="match status" value="1"/>
</dbReference>
<evidence type="ECO:0000256" key="5">
    <source>
        <dbReference type="ARBA" id="ARBA00022737"/>
    </source>
</evidence>
<dbReference type="InterPro" id="IPR020859">
    <property type="entry name" value="ROC"/>
</dbReference>
<dbReference type="SUPFAM" id="SSF52540">
    <property type="entry name" value="P-loop containing nucleoside triphosphate hydrolases"/>
    <property type="match status" value="1"/>
</dbReference>
<keyword evidence="9" id="KW-0342">GTP-binding</keyword>
<dbReference type="InterPro" id="IPR001611">
    <property type="entry name" value="Leu-rich_rpt"/>
</dbReference>
<evidence type="ECO:0000256" key="9">
    <source>
        <dbReference type="ARBA" id="ARBA00023134"/>
    </source>
</evidence>
<proteinExistence type="predicted"/>
<dbReference type="InterPro" id="IPR055414">
    <property type="entry name" value="LRR_R13L4/SHOC2-like"/>
</dbReference>